<evidence type="ECO:0000256" key="2">
    <source>
        <dbReference type="ARBA" id="ARBA00022475"/>
    </source>
</evidence>
<proteinExistence type="predicted"/>
<evidence type="ECO:0000256" key="11">
    <source>
        <dbReference type="SAM" id="Phobius"/>
    </source>
</evidence>
<organism evidence="13 14">
    <name type="scientific">Syrrhaptes paradoxus</name>
    <name type="common">Pallas's sandgrouse</name>
    <dbReference type="NCBI Taxonomy" id="302527"/>
    <lineage>
        <taxon>Eukaryota</taxon>
        <taxon>Metazoa</taxon>
        <taxon>Chordata</taxon>
        <taxon>Craniata</taxon>
        <taxon>Vertebrata</taxon>
        <taxon>Euteleostomi</taxon>
        <taxon>Archelosauria</taxon>
        <taxon>Archosauria</taxon>
        <taxon>Dinosauria</taxon>
        <taxon>Saurischia</taxon>
        <taxon>Theropoda</taxon>
        <taxon>Coelurosauria</taxon>
        <taxon>Aves</taxon>
        <taxon>Neognathae</taxon>
        <taxon>Neoaves</taxon>
        <taxon>Columbimorphae</taxon>
        <taxon>Pterocliformes</taxon>
        <taxon>Pteroclidae</taxon>
        <taxon>Syrrhaptes</taxon>
    </lineage>
</organism>
<feature type="non-terminal residue" evidence="13">
    <location>
        <position position="1"/>
    </location>
</feature>
<feature type="chain" id="PRO_5029473824" description="Transmembrane protein 81" evidence="12">
    <location>
        <begin position="25"/>
        <end position="258"/>
    </location>
</feature>
<keyword evidence="14" id="KW-1185">Reference proteome</keyword>
<evidence type="ECO:0000256" key="3">
    <source>
        <dbReference type="ARBA" id="ARBA00022692"/>
    </source>
</evidence>
<name>A0A7L3BGB5_9AVES</name>
<keyword evidence="7" id="KW-1015">Disulfide bond</keyword>
<feature type="transmembrane region" description="Helical" evidence="11">
    <location>
        <begin position="227"/>
        <end position="252"/>
    </location>
</feature>
<dbReference type="EMBL" id="VZTO01027619">
    <property type="protein sequence ID" value="NXT30013.1"/>
    <property type="molecule type" value="Genomic_DNA"/>
</dbReference>
<evidence type="ECO:0000256" key="5">
    <source>
        <dbReference type="ARBA" id="ARBA00022989"/>
    </source>
</evidence>
<keyword evidence="8" id="KW-0393">Immunoglobulin domain</keyword>
<comment type="caution">
    <text evidence="13">The sequence shown here is derived from an EMBL/GenBank/DDBJ whole genome shotgun (WGS) entry which is preliminary data.</text>
</comment>
<evidence type="ECO:0000313" key="14">
    <source>
        <dbReference type="Proteomes" id="UP000536260"/>
    </source>
</evidence>
<evidence type="ECO:0000256" key="9">
    <source>
        <dbReference type="ARBA" id="ARBA00049937"/>
    </source>
</evidence>
<keyword evidence="3 11" id="KW-0812">Transmembrane</keyword>
<keyword evidence="6 11" id="KW-0472">Membrane</keyword>
<evidence type="ECO:0000256" key="6">
    <source>
        <dbReference type="ARBA" id="ARBA00023136"/>
    </source>
</evidence>
<evidence type="ECO:0000256" key="4">
    <source>
        <dbReference type="ARBA" id="ARBA00022729"/>
    </source>
</evidence>
<evidence type="ECO:0000256" key="7">
    <source>
        <dbReference type="ARBA" id="ARBA00023157"/>
    </source>
</evidence>
<dbReference type="InterPro" id="IPR036179">
    <property type="entry name" value="Ig-like_dom_sf"/>
</dbReference>
<dbReference type="GO" id="GO:0005886">
    <property type="term" value="C:plasma membrane"/>
    <property type="evidence" value="ECO:0007669"/>
    <property type="project" value="UniProtKB-SubCell"/>
</dbReference>
<feature type="signal peptide" evidence="12">
    <location>
        <begin position="1"/>
        <end position="24"/>
    </location>
</feature>
<dbReference type="InterPro" id="IPR039293">
    <property type="entry name" value="TMEM81"/>
</dbReference>
<dbReference type="CDD" id="cd00096">
    <property type="entry name" value="Ig"/>
    <property type="match status" value="1"/>
</dbReference>
<comment type="function">
    <text evidence="9">Essential fertilization factor required for male fertility. Part of a conserved trimeric sperm complex with the essential fertilization factors IZUMO1 and SPACA6 which bridges sperm and oocyte membranes during fertilization by binding to IZUMO1R/JUNO on the oocyte.</text>
</comment>
<evidence type="ECO:0000256" key="1">
    <source>
        <dbReference type="ARBA" id="ARBA00004251"/>
    </source>
</evidence>
<accession>A0A7L3BGB5</accession>
<dbReference type="Proteomes" id="UP000536260">
    <property type="component" value="Unassembled WGS sequence"/>
</dbReference>
<evidence type="ECO:0000313" key="13">
    <source>
        <dbReference type="EMBL" id="NXT30013.1"/>
    </source>
</evidence>
<keyword evidence="4 12" id="KW-0732">Signal</keyword>
<evidence type="ECO:0000256" key="12">
    <source>
        <dbReference type="SAM" id="SignalP"/>
    </source>
</evidence>
<reference evidence="13 14" key="1">
    <citation type="submission" date="2019-09" db="EMBL/GenBank/DDBJ databases">
        <title>Bird 10,000 Genomes (B10K) Project - Family phase.</title>
        <authorList>
            <person name="Zhang G."/>
        </authorList>
    </citation>
    <scope>NUCLEOTIDE SEQUENCE [LARGE SCALE GENOMIC DNA]</scope>
    <source>
        <strain evidence="13">B10K-DU-003-42</strain>
        <tissue evidence="13">Mixed tissue sample</tissue>
    </source>
</reference>
<dbReference type="SUPFAM" id="SSF48726">
    <property type="entry name" value="Immunoglobulin"/>
    <property type="match status" value="1"/>
</dbReference>
<keyword evidence="5 11" id="KW-1133">Transmembrane helix</keyword>
<sequence length="258" mass="28838">MKTSGNSHVLGVLFCAFYLPWVLSFDNITIPEELKSAVGRVATNSTACSVTCGLGFKLEEMCEVTPAGERENCTLERSHCLTNWICGLVHFTVPTGRAFQFSCLTLHPVGLGGQAYSYMWKVAQGLITTSDELFVPFRNHGPVVRFSPTRESDAGTYRCDVRLAKTFRIVKRVYFGVRVIHSDLVDLNFEKSLTLEQKLAASKEEGSTEEVVHEEVQEEQQFWQRELLYQCLIGLGSGVAGGVLVSVAVCFLRKVWRR</sequence>
<evidence type="ECO:0000256" key="10">
    <source>
        <dbReference type="ARBA" id="ARBA00050022"/>
    </source>
</evidence>
<feature type="non-terminal residue" evidence="13">
    <location>
        <position position="258"/>
    </location>
</feature>
<dbReference type="PANTHER" id="PTHR35670:SF1">
    <property type="entry name" value="TRANSMEMBRANE PROTEIN 81"/>
    <property type="match status" value="1"/>
</dbReference>
<keyword evidence="2" id="KW-1003">Cell membrane</keyword>
<dbReference type="AlphaFoldDB" id="A0A7L3BGB5"/>
<comment type="subcellular location">
    <subcellularLocation>
        <location evidence="1">Cell membrane</location>
        <topology evidence="1">Single-pass type I membrane protein</topology>
    </subcellularLocation>
</comment>
<evidence type="ECO:0000256" key="8">
    <source>
        <dbReference type="ARBA" id="ARBA00023319"/>
    </source>
</evidence>
<protein>
    <recommendedName>
        <fullName evidence="10">Transmembrane protein 81</fullName>
    </recommendedName>
</protein>
<gene>
    <name evidence="13" type="primary">Tmem81</name>
    <name evidence="13" type="ORF">SYRPAR_R01171</name>
</gene>
<dbReference type="PANTHER" id="PTHR35670">
    <property type="entry name" value="TRANSMEMBRANE PROTEIN 81"/>
    <property type="match status" value="1"/>
</dbReference>